<gene>
    <name evidence="3" type="ORF">U9M48_009794</name>
</gene>
<feature type="domain" description="Disease resistance R13L4/SHOC-2-like LRR" evidence="2">
    <location>
        <begin position="2"/>
        <end position="229"/>
    </location>
</feature>
<sequence>MMRHMETLTRVQGSDQDGKDLEGVGKLLHLRKLGVVVHANNHSTIKSLQRAINGVADSLRSLSIWVTNEDVILDISMQFAASFSASNLLVLENLDIRAKCNLPPWIKEVKTLANITLCRTDMKQGHLDALGGAHGLRCLRLLEKSSSQRELSFSSGKFKALEVLVVDDTNISSIHFVEGAADMLEKIVFHMRTMDKEEGDPCSGTHHLPNLKRVQLTGHSLDMQQLSHLKQAMDEQNAFRYNKLLVRTSTA</sequence>
<evidence type="ECO:0000313" key="3">
    <source>
        <dbReference type="EMBL" id="WVZ59684.1"/>
    </source>
</evidence>
<dbReference type="Gene3D" id="3.80.10.10">
    <property type="entry name" value="Ribonuclease Inhibitor"/>
    <property type="match status" value="1"/>
</dbReference>
<evidence type="ECO:0000313" key="4">
    <source>
        <dbReference type="Proteomes" id="UP001341281"/>
    </source>
</evidence>
<dbReference type="EMBL" id="CP144746">
    <property type="protein sequence ID" value="WVZ59684.1"/>
    <property type="molecule type" value="Genomic_DNA"/>
</dbReference>
<accession>A0AAQ3SRQ1</accession>
<dbReference type="InterPro" id="IPR055414">
    <property type="entry name" value="LRR_R13L4/SHOC2-like"/>
</dbReference>
<dbReference type="Pfam" id="PF23598">
    <property type="entry name" value="LRR_14"/>
    <property type="match status" value="1"/>
</dbReference>
<proteinExistence type="predicted"/>
<dbReference type="SUPFAM" id="SSF52058">
    <property type="entry name" value="L domain-like"/>
    <property type="match status" value="1"/>
</dbReference>
<keyword evidence="1" id="KW-0677">Repeat</keyword>
<organism evidence="3 4">
    <name type="scientific">Paspalum notatum var. saurae</name>
    <dbReference type="NCBI Taxonomy" id="547442"/>
    <lineage>
        <taxon>Eukaryota</taxon>
        <taxon>Viridiplantae</taxon>
        <taxon>Streptophyta</taxon>
        <taxon>Embryophyta</taxon>
        <taxon>Tracheophyta</taxon>
        <taxon>Spermatophyta</taxon>
        <taxon>Magnoliopsida</taxon>
        <taxon>Liliopsida</taxon>
        <taxon>Poales</taxon>
        <taxon>Poaceae</taxon>
        <taxon>PACMAD clade</taxon>
        <taxon>Panicoideae</taxon>
        <taxon>Andropogonodae</taxon>
        <taxon>Paspaleae</taxon>
        <taxon>Paspalinae</taxon>
        <taxon>Paspalum</taxon>
    </lineage>
</organism>
<keyword evidence="4" id="KW-1185">Reference proteome</keyword>
<dbReference type="InterPro" id="IPR032675">
    <property type="entry name" value="LRR_dom_sf"/>
</dbReference>
<evidence type="ECO:0000256" key="1">
    <source>
        <dbReference type="ARBA" id="ARBA00022737"/>
    </source>
</evidence>
<protein>
    <recommendedName>
        <fullName evidence="2">Disease resistance R13L4/SHOC-2-like LRR domain-containing protein</fullName>
    </recommendedName>
</protein>
<name>A0AAQ3SRQ1_PASNO</name>
<evidence type="ECO:0000259" key="2">
    <source>
        <dbReference type="Pfam" id="PF23598"/>
    </source>
</evidence>
<dbReference type="AlphaFoldDB" id="A0AAQ3SRQ1"/>
<reference evidence="3 4" key="1">
    <citation type="submission" date="2024-02" db="EMBL/GenBank/DDBJ databases">
        <title>High-quality chromosome-scale genome assembly of Pensacola bahiagrass (Paspalum notatum Flugge var. saurae).</title>
        <authorList>
            <person name="Vega J.M."/>
            <person name="Podio M."/>
            <person name="Orjuela J."/>
            <person name="Siena L.A."/>
            <person name="Pessino S.C."/>
            <person name="Combes M.C."/>
            <person name="Mariac C."/>
            <person name="Albertini E."/>
            <person name="Pupilli F."/>
            <person name="Ortiz J.P.A."/>
            <person name="Leblanc O."/>
        </authorList>
    </citation>
    <scope>NUCLEOTIDE SEQUENCE [LARGE SCALE GENOMIC DNA]</scope>
    <source>
        <strain evidence="3">R1</strain>
        <tissue evidence="3">Leaf</tissue>
    </source>
</reference>
<dbReference type="Proteomes" id="UP001341281">
    <property type="component" value="Chromosome 02"/>
</dbReference>